<reference evidence="2" key="1">
    <citation type="journal article" date="2013" name="Proc. Natl. Acad. Sci. U.S.A.">
        <title>Genome structure and metabolic features in the red seaweed Chondrus crispus shed light on evolution of the Archaeplastida.</title>
        <authorList>
            <person name="Collen J."/>
            <person name="Porcel B."/>
            <person name="Carre W."/>
            <person name="Ball S.G."/>
            <person name="Chaparro C."/>
            <person name="Tonon T."/>
            <person name="Barbeyron T."/>
            <person name="Michel G."/>
            <person name="Noel B."/>
            <person name="Valentin K."/>
            <person name="Elias M."/>
            <person name="Artiguenave F."/>
            <person name="Arun A."/>
            <person name="Aury J.M."/>
            <person name="Barbosa-Neto J.F."/>
            <person name="Bothwell J.H."/>
            <person name="Bouget F.Y."/>
            <person name="Brillet L."/>
            <person name="Cabello-Hurtado F."/>
            <person name="Capella-Gutierrez S."/>
            <person name="Charrier B."/>
            <person name="Cladiere L."/>
            <person name="Cock J.M."/>
            <person name="Coelho S.M."/>
            <person name="Colleoni C."/>
            <person name="Czjzek M."/>
            <person name="Da Silva C."/>
            <person name="Delage L."/>
            <person name="Denoeud F."/>
            <person name="Deschamps P."/>
            <person name="Dittami S.M."/>
            <person name="Gabaldon T."/>
            <person name="Gachon C.M."/>
            <person name="Groisillier A."/>
            <person name="Herve C."/>
            <person name="Jabbari K."/>
            <person name="Katinka M."/>
            <person name="Kloareg B."/>
            <person name="Kowalczyk N."/>
            <person name="Labadie K."/>
            <person name="Leblanc C."/>
            <person name="Lopez P.J."/>
            <person name="McLachlan D.H."/>
            <person name="Meslet-Cladiere L."/>
            <person name="Moustafa A."/>
            <person name="Nehr Z."/>
            <person name="Nyvall Collen P."/>
            <person name="Panaud O."/>
            <person name="Partensky F."/>
            <person name="Poulain J."/>
            <person name="Rensing S.A."/>
            <person name="Rousvoal S."/>
            <person name="Samson G."/>
            <person name="Symeonidi A."/>
            <person name="Weissenbach J."/>
            <person name="Zambounis A."/>
            <person name="Wincker P."/>
            <person name="Boyen C."/>
        </authorList>
    </citation>
    <scope>NUCLEOTIDE SEQUENCE [LARGE SCALE GENOMIC DNA]</scope>
    <source>
        <strain evidence="2">cv. Stackhouse</strain>
    </source>
</reference>
<evidence type="ECO:0000313" key="2">
    <source>
        <dbReference type="Proteomes" id="UP000012073"/>
    </source>
</evidence>
<dbReference type="Proteomes" id="UP000012073">
    <property type="component" value="Unassembled WGS sequence"/>
</dbReference>
<keyword evidence="2" id="KW-1185">Reference proteome</keyword>
<dbReference type="KEGG" id="ccp:CHC_T00005176001"/>
<proteinExistence type="predicted"/>
<dbReference type="Gramene" id="CDF36733">
    <property type="protein sequence ID" value="CDF36733"/>
    <property type="gene ID" value="CHC_T00005176001"/>
</dbReference>
<dbReference type="GeneID" id="17324265"/>
<organism evidence="1 2">
    <name type="scientific">Chondrus crispus</name>
    <name type="common">Carrageen Irish moss</name>
    <name type="synonym">Polymorpha crispa</name>
    <dbReference type="NCBI Taxonomy" id="2769"/>
    <lineage>
        <taxon>Eukaryota</taxon>
        <taxon>Rhodophyta</taxon>
        <taxon>Florideophyceae</taxon>
        <taxon>Rhodymeniophycidae</taxon>
        <taxon>Gigartinales</taxon>
        <taxon>Gigartinaceae</taxon>
        <taxon>Chondrus</taxon>
    </lineage>
</organism>
<dbReference type="RefSeq" id="XP_005716552.1">
    <property type="nucleotide sequence ID" value="XM_005716495.1"/>
</dbReference>
<sequence>MTLVYIILYSESSLTACSICAYSRYLHAFVSYQLRSRESSLHMTLDCIPHNCIKKVILNHIEPSYRGNL</sequence>
<protein>
    <submittedName>
        <fullName evidence="1">Uncharacterized protein</fullName>
    </submittedName>
</protein>
<gene>
    <name evidence="1" type="ORF">CHC_T00005176001</name>
</gene>
<dbReference type="AlphaFoldDB" id="R7QG30"/>
<dbReference type="EMBL" id="HG001799">
    <property type="protein sequence ID" value="CDF36733.1"/>
    <property type="molecule type" value="Genomic_DNA"/>
</dbReference>
<accession>R7QG30</accession>
<name>R7QG30_CHOCR</name>
<evidence type="ECO:0000313" key="1">
    <source>
        <dbReference type="EMBL" id="CDF36733.1"/>
    </source>
</evidence>